<protein>
    <submittedName>
        <fullName evidence="1">Uncharacterized protein</fullName>
    </submittedName>
</protein>
<comment type="caution">
    <text evidence="1">The sequence shown here is derived from an EMBL/GenBank/DDBJ whole genome shotgun (WGS) entry which is preliminary data.</text>
</comment>
<accession>A0A4S3M324</accession>
<gene>
    <name evidence="1" type="ORF">E7Z59_10305</name>
</gene>
<dbReference type="EMBL" id="SSMC01000002">
    <property type="protein sequence ID" value="THD68029.1"/>
    <property type="molecule type" value="Genomic_DNA"/>
</dbReference>
<dbReference type="Proteomes" id="UP000305939">
    <property type="component" value="Unassembled WGS sequence"/>
</dbReference>
<proteinExistence type="predicted"/>
<reference evidence="1 2" key="1">
    <citation type="submission" date="2019-04" db="EMBL/GenBank/DDBJ databases">
        <title>Draft genome sequence of Robertkochia marina CC-AMO-30D.</title>
        <authorList>
            <person name="Hameed A."/>
            <person name="Lin S.-Y."/>
            <person name="Shahina M."/>
            <person name="Lai W.-A."/>
            <person name="Young C.-C."/>
        </authorList>
    </citation>
    <scope>NUCLEOTIDE SEQUENCE [LARGE SCALE GENOMIC DNA]</scope>
    <source>
        <strain evidence="1 2">CC-AMO-30D</strain>
    </source>
</reference>
<dbReference type="RefSeq" id="WP_136336234.1">
    <property type="nucleotide sequence ID" value="NZ_QXMP01000010.1"/>
</dbReference>
<name>A0A4S3M324_9FLAO</name>
<keyword evidence="2" id="KW-1185">Reference proteome</keyword>
<evidence type="ECO:0000313" key="2">
    <source>
        <dbReference type="Proteomes" id="UP000305939"/>
    </source>
</evidence>
<organism evidence="1 2">
    <name type="scientific">Robertkochia marina</name>
    <dbReference type="NCBI Taxonomy" id="1227945"/>
    <lineage>
        <taxon>Bacteria</taxon>
        <taxon>Pseudomonadati</taxon>
        <taxon>Bacteroidota</taxon>
        <taxon>Flavobacteriia</taxon>
        <taxon>Flavobacteriales</taxon>
        <taxon>Flavobacteriaceae</taxon>
        <taxon>Robertkochia</taxon>
    </lineage>
</organism>
<evidence type="ECO:0000313" key="1">
    <source>
        <dbReference type="EMBL" id="THD68029.1"/>
    </source>
</evidence>
<sequence length="200" mass="23831">MNKYESETFEVFCFFSKTNLSLKTSRDFFNVFLSDFIAEYDLHFKQKGFYKNPDVLLVEPVRQANLKKELLNHTYKEIKEISESQTFIFDKNWNKENPPKILIVIAELEERYKKLGLNSFFISAINNQIKGKEYEFYKSNFDKLNGIKGGIIKQTKYNIDKTYVEWSYRNFPIEVERNGIENWNPGFDIIFEINTFANNV</sequence>
<dbReference type="AlphaFoldDB" id="A0A4S3M324"/>